<gene>
    <name evidence="1" type="ORF">AS156_07220</name>
</gene>
<dbReference type="AlphaFoldDB" id="A0A109JRY7"/>
<dbReference type="OrthoDB" id="8212707at2"/>
<protein>
    <submittedName>
        <fullName evidence="1">Uncharacterized protein</fullName>
    </submittedName>
</protein>
<evidence type="ECO:0000313" key="1">
    <source>
        <dbReference type="EMBL" id="KWV54026.1"/>
    </source>
</evidence>
<proteinExistence type="predicted"/>
<name>A0A109JRY7_9BRAD</name>
<dbReference type="RefSeq" id="WP_066508375.1">
    <property type="nucleotide sequence ID" value="NZ_LNCU01000073.1"/>
</dbReference>
<evidence type="ECO:0000313" key="2">
    <source>
        <dbReference type="Proteomes" id="UP000057737"/>
    </source>
</evidence>
<accession>A0A109JRY7</accession>
<reference evidence="1 2" key="1">
    <citation type="submission" date="2015-11" db="EMBL/GenBank/DDBJ databases">
        <title>Draft Genome Sequence of the Strain BR 10303 (Bradyrhizobium sp.) isolated from nodules of Centrolobium paraense.</title>
        <authorList>
            <person name="Zelli J.E."/>
            <person name="Simoes-Araujo J.L."/>
            <person name="Barauna A.C."/>
            <person name="Silva K."/>
        </authorList>
    </citation>
    <scope>NUCLEOTIDE SEQUENCE [LARGE SCALE GENOMIC DNA]</scope>
    <source>
        <strain evidence="1 2">BR 10303</strain>
    </source>
</reference>
<dbReference type="EMBL" id="LNCU01000073">
    <property type="protein sequence ID" value="KWV54026.1"/>
    <property type="molecule type" value="Genomic_DNA"/>
</dbReference>
<keyword evidence="2" id="KW-1185">Reference proteome</keyword>
<comment type="caution">
    <text evidence="1">The sequence shown here is derived from an EMBL/GenBank/DDBJ whole genome shotgun (WGS) entry which is preliminary data.</text>
</comment>
<organism evidence="1 2">
    <name type="scientific">Bradyrhizobium macuxiense</name>
    <dbReference type="NCBI Taxonomy" id="1755647"/>
    <lineage>
        <taxon>Bacteria</taxon>
        <taxon>Pseudomonadati</taxon>
        <taxon>Pseudomonadota</taxon>
        <taxon>Alphaproteobacteria</taxon>
        <taxon>Hyphomicrobiales</taxon>
        <taxon>Nitrobacteraceae</taxon>
        <taxon>Bradyrhizobium</taxon>
    </lineage>
</organism>
<sequence>MPDPAAHKTPAPQVSSDNPCPFLRALVAGDYVGGHIVPLPELTRTIDRATGKTGLPALIAGAQIFMVAQMANGIGPFSLLRSLTKGAILDELRNGPLDKHGAGSRILDQHAVVHEDEIARLATFGRDYKSPDGSVERGLSASDIKTFMTANFQRAKDEHSWTYAILRCYYPLLMLGEWPVLLDIMGKGDGKDRYLSVAEVRTLFVERRFPDRIVALLNR</sequence>
<dbReference type="Proteomes" id="UP000057737">
    <property type="component" value="Unassembled WGS sequence"/>
</dbReference>